<protein>
    <submittedName>
        <fullName evidence="1">Uncharacterized protein</fullName>
    </submittedName>
</protein>
<proteinExistence type="predicted"/>
<keyword evidence="2" id="KW-1185">Reference proteome</keyword>
<dbReference type="OrthoDB" id="3565018at2759"/>
<dbReference type="PANTHER" id="PTHR35186:SF4">
    <property type="entry name" value="PRION-INHIBITION AND PROPAGATION HELO DOMAIN-CONTAINING PROTEIN"/>
    <property type="match status" value="1"/>
</dbReference>
<reference evidence="1 2" key="1">
    <citation type="journal article" date="2016" name="Nat. Commun.">
        <title>Ectomycorrhizal ecology is imprinted in the genome of the dominant symbiotic fungus Cenococcum geophilum.</title>
        <authorList>
            <consortium name="DOE Joint Genome Institute"/>
            <person name="Peter M."/>
            <person name="Kohler A."/>
            <person name="Ohm R.A."/>
            <person name="Kuo A."/>
            <person name="Krutzmann J."/>
            <person name="Morin E."/>
            <person name="Arend M."/>
            <person name="Barry K.W."/>
            <person name="Binder M."/>
            <person name="Choi C."/>
            <person name="Clum A."/>
            <person name="Copeland A."/>
            <person name="Grisel N."/>
            <person name="Haridas S."/>
            <person name="Kipfer T."/>
            <person name="LaButti K."/>
            <person name="Lindquist E."/>
            <person name="Lipzen A."/>
            <person name="Maire R."/>
            <person name="Meier B."/>
            <person name="Mihaltcheva S."/>
            <person name="Molinier V."/>
            <person name="Murat C."/>
            <person name="Poggeler S."/>
            <person name="Quandt C.A."/>
            <person name="Sperisen C."/>
            <person name="Tritt A."/>
            <person name="Tisserant E."/>
            <person name="Crous P.W."/>
            <person name="Henrissat B."/>
            <person name="Nehls U."/>
            <person name="Egli S."/>
            <person name="Spatafora J.W."/>
            <person name="Grigoriev I.V."/>
            <person name="Martin F.M."/>
        </authorList>
    </citation>
    <scope>NUCLEOTIDE SEQUENCE [LARGE SCALE GENOMIC DNA]</scope>
    <source>
        <strain evidence="1 2">CBS 207.34</strain>
    </source>
</reference>
<name>A0A8E2F050_9PEZI</name>
<dbReference type="PANTHER" id="PTHR35186">
    <property type="entry name" value="ANK_REP_REGION DOMAIN-CONTAINING PROTEIN"/>
    <property type="match status" value="1"/>
</dbReference>
<gene>
    <name evidence="1" type="ORF">AOQ84DRAFT_377159</name>
</gene>
<dbReference type="AlphaFoldDB" id="A0A8E2F050"/>
<accession>A0A8E2F050</accession>
<dbReference type="EMBL" id="KV749730">
    <property type="protein sequence ID" value="OCL08019.1"/>
    <property type="molecule type" value="Genomic_DNA"/>
</dbReference>
<evidence type="ECO:0000313" key="1">
    <source>
        <dbReference type="EMBL" id="OCL08019.1"/>
    </source>
</evidence>
<dbReference type="Proteomes" id="UP000250140">
    <property type="component" value="Unassembled WGS sequence"/>
</dbReference>
<sequence>MLGMEVAGLVLGIMPIVLIGLQGVHGRTSKILFKHQYVIASLIRELDMEHAQFRSTLEKMLSGLKDKELEKSMKQRIGPKAYQTYISTVSRVASASAELGDAVGIKPDKVSNVCLEKAEVILCGRINVEYKHAADSLSVFQNRLRASTLTITASKTSSSPSTLPDSQPWDTRIEDLCCKLKQCDNPGYIGFLDDNHHKHYIQVVPSTLLGEYISLADVLSRNEGVELGLRDKYAYIQKAFNPPKVRAMSDPELSTPAISMPTVRNETIFALGVTLIELSLSRALASFQEDTDLGPNDERSLLTGWRMANRLLKEKIVVSEGDRYARTVNRCINCVFDPLDPSSENAAFRQAFYDNAMVPLKEILMDFVR</sequence>
<organism evidence="1 2">
    <name type="scientific">Glonium stellatum</name>
    <dbReference type="NCBI Taxonomy" id="574774"/>
    <lineage>
        <taxon>Eukaryota</taxon>
        <taxon>Fungi</taxon>
        <taxon>Dikarya</taxon>
        <taxon>Ascomycota</taxon>
        <taxon>Pezizomycotina</taxon>
        <taxon>Dothideomycetes</taxon>
        <taxon>Pleosporomycetidae</taxon>
        <taxon>Gloniales</taxon>
        <taxon>Gloniaceae</taxon>
        <taxon>Glonium</taxon>
    </lineage>
</organism>
<evidence type="ECO:0000313" key="2">
    <source>
        <dbReference type="Proteomes" id="UP000250140"/>
    </source>
</evidence>